<dbReference type="EMBL" id="JBJJXI010000107">
    <property type="protein sequence ID" value="KAL3392187.1"/>
    <property type="molecule type" value="Genomic_DNA"/>
</dbReference>
<keyword evidence="1" id="KW-1133">Transmembrane helix</keyword>
<reference evidence="2 3" key="1">
    <citation type="journal article" date="2024" name="bioRxiv">
        <title>A reference genome for Trichogramma kaykai: A tiny desert-dwelling parasitoid wasp with competing sex-ratio distorters.</title>
        <authorList>
            <person name="Culotta J."/>
            <person name="Lindsey A.R."/>
        </authorList>
    </citation>
    <scope>NUCLEOTIDE SEQUENCE [LARGE SCALE GENOMIC DNA]</scope>
    <source>
        <strain evidence="2 3">KSX58</strain>
    </source>
</reference>
<comment type="caution">
    <text evidence="2">The sequence shown here is derived from an EMBL/GenBank/DDBJ whole genome shotgun (WGS) entry which is preliminary data.</text>
</comment>
<evidence type="ECO:0000313" key="2">
    <source>
        <dbReference type="EMBL" id="KAL3392187.1"/>
    </source>
</evidence>
<feature type="transmembrane region" description="Helical" evidence="1">
    <location>
        <begin position="45"/>
        <end position="65"/>
    </location>
</feature>
<gene>
    <name evidence="2" type="ORF">TKK_013489</name>
</gene>
<evidence type="ECO:0000256" key="1">
    <source>
        <dbReference type="SAM" id="Phobius"/>
    </source>
</evidence>
<keyword evidence="1" id="KW-0812">Transmembrane</keyword>
<organism evidence="2 3">
    <name type="scientific">Trichogramma kaykai</name>
    <dbReference type="NCBI Taxonomy" id="54128"/>
    <lineage>
        <taxon>Eukaryota</taxon>
        <taxon>Metazoa</taxon>
        <taxon>Ecdysozoa</taxon>
        <taxon>Arthropoda</taxon>
        <taxon>Hexapoda</taxon>
        <taxon>Insecta</taxon>
        <taxon>Pterygota</taxon>
        <taxon>Neoptera</taxon>
        <taxon>Endopterygota</taxon>
        <taxon>Hymenoptera</taxon>
        <taxon>Apocrita</taxon>
        <taxon>Proctotrupomorpha</taxon>
        <taxon>Chalcidoidea</taxon>
        <taxon>Trichogrammatidae</taxon>
        <taxon>Trichogramma</taxon>
    </lineage>
</organism>
<evidence type="ECO:0000313" key="3">
    <source>
        <dbReference type="Proteomes" id="UP001627154"/>
    </source>
</evidence>
<dbReference type="AlphaFoldDB" id="A0ABD2WI22"/>
<proteinExistence type="predicted"/>
<keyword evidence="1" id="KW-0472">Membrane</keyword>
<sequence>MEASKTSSLVGPSKFARCQPDDQQSLVQGRNIAATDALPGDSCEFGYLTITSYYAVLVVFCLVVLTTPW</sequence>
<name>A0ABD2WI22_9HYME</name>
<accession>A0ABD2WI22</accession>
<dbReference type="Proteomes" id="UP001627154">
    <property type="component" value="Unassembled WGS sequence"/>
</dbReference>
<protein>
    <submittedName>
        <fullName evidence="2">Uncharacterized protein</fullName>
    </submittedName>
</protein>
<keyword evidence="3" id="KW-1185">Reference proteome</keyword>